<dbReference type="OrthoDB" id="679433at2759"/>
<dbReference type="EMBL" id="RWGY01000029">
    <property type="protein sequence ID" value="TVU18206.1"/>
    <property type="molecule type" value="Genomic_DNA"/>
</dbReference>
<evidence type="ECO:0000259" key="1">
    <source>
        <dbReference type="Pfam" id="PF20241"/>
    </source>
</evidence>
<dbReference type="Pfam" id="PF20241">
    <property type="entry name" value="DUF6598"/>
    <property type="match status" value="1"/>
</dbReference>
<protein>
    <recommendedName>
        <fullName evidence="1">DUF6598 domain-containing protein</fullName>
    </recommendedName>
</protein>
<evidence type="ECO:0000313" key="2">
    <source>
        <dbReference type="EMBL" id="TVU18206.1"/>
    </source>
</evidence>
<feature type="domain" description="DUF6598" evidence="1">
    <location>
        <begin position="130"/>
        <end position="361"/>
    </location>
</feature>
<proteinExistence type="predicted"/>
<gene>
    <name evidence="2" type="ORF">EJB05_34290</name>
</gene>
<dbReference type="PANTHER" id="PTHR33065">
    <property type="entry name" value="OS07G0486400 PROTEIN"/>
    <property type="match status" value="1"/>
</dbReference>
<dbReference type="Gramene" id="TVU18206">
    <property type="protein sequence ID" value="TVU18206"/>
    <property type="gene ID" value="EJB05_34290"/>
</dbReference>
<dbReference type="PANTHER" id="PTHR33065:SF64">
    <property type="entry name" value="OS05G0109100 PROTEIN"/>
    <property type="match status" value="1"/>
</dbReference>
<reference evidence="2 3" key="1">
    <citation type="journal article" date="2019" name="Sci. Rep.">
        <title>A high-quality genome of Eragrostis curvula grass provides insights into Poaceae evolution and supports new strategies to enhance forage quality.</title>
        <authorList>
            <person name="Carballo J."/>
            <person name="Santos B.A.C.M."/>
            <person name="Zappacosta D."/>
            <person name="Garbus I."/>
            <person name="Selva J.P."/>
            <person name="Gallo C.A."/>
            <person name="Diaz A."/>
            <person name="Albertini E."/>
            <person name="Caccamo M."/>
            <person name="Echenique V."/>
        </authorList>
    </citation>
    <scope>NUCLEOTIDE SEQUENCE [LARGE SCALE GENOMIC DNA]</scope>
    <source>
        <strain evidence="3">cv. Victoria</strain>
        <tissue evidence="2">Leaf</tissue>
    </source>
</reference>
<keyword evidence="3" id="KW-1185">Reference proteome</keyword>
<sequence length="367" mass="41296">MADVGDVLAQQVEILDFFGSPGPLDEGYEDEEEEADLEPFFFDEAEAVADHQRRLLREEEAFRQEQLVKYRFDRVTSYDPKQGGLYYTRFGFYDLATFDPEEESPLGPMRHTDAVYEGGNDAEVYLYPGINILSVKIVTLDDLKFPIHVYGTVVARDSVDCKCVYLFRRDEDHCQVINSESESLILDGPKRGLVLVDDAHVEIDLKIKDPQWGSDIELSKGFVLVRSINRRLKNVVESKSLESRLSTVEVTYAVVKDAVEATIAIEVLGGKFNGEITAYTTSIPDRLVLHDGKVAGKRGGYGKGTIQLSRSVVTVDIKDMLKISAETGDGKFERTIDFTPRVNSWDEDVITVGATRMHVKVTWSIIY</sequence>
<dbReference type="InterPro" id="IPR046533">
    <property type="entry name" value="DUF6598"/>
</dbReference>
<name>A0A5J9U3L2_9POAL</name>
<comment type="caution">
    <text evidence="2">The sequence shown here is derived from an EMBL/GenBank/DDBJ whole genome shotgun (WGS) entry which is preliminary data.</text>
</comment>
<dbReference type="Proteomes" id="UP000324897">
    <property type="component" value="Chromosome 7"/>
</dbReference>
<organism evidence="2 3">
    <name type="scientific">Eragrostis curvula</name>
    <name type="common">weeping love grass</name>
    <dbReference type="NCBI Taxonomy" id="38414"/>
    <lineage>
        <taxon>Eukaryota</taxon>
        <taxon>Viridiplantae</taxon>
        <taxon>Streptophyta</taxon>
        <taxon>Embryophyta</taxon>
        <taxon>Tracheophyta</taxon>
        <taxon>Spermatophyta</taxon>
        <taxon>Magnoliopsida</taxon>
        <taxon>Liliopsida</taxon>
        <taxon>Poales</taxon>
        <taxon>Poaceae</taxon>
        <taxon>PACMAD clade</taxon>
        <taxon>Chloridoideae</taxon>
        <taxon>Eragrostideae</taxon>
        <taxon>Eragrostidinae</taxon>
        <taxon>Eragrostis</taxon>
    </lineage>
</organism>
<accession>A0A5J9U3L2</accession>
<dbReference type="AlphaFoldDB" id="A0A5J9U3L2"/>
<evidence type="ECO:0000313" key="3">
    <source>
        <dbReference type="Proteomes" id="UP000324897"/>
    </source>
</evidence>